<feature type="active site" description="Charge relay system" evidence="2">
    <location>
        <position position="271"/>
    </location>
</feature>
<gene>
    <name evidence="4" type="ORF">SINC0208_LOCUS14164</name>
</gene>
<dbReference type="InterPro" id="IPR012020">
    <property type="entry name" value="ABHD4"/>
</dbReference>
<dbReference type="Gene3D" id="3.40.50.1820">
    <property type="entry name" value="alpha/beta hydrolase"/>
    <property type="match status" value="1"/>
</dbReference>
<feature type="active site" description="Charge relay system" evidence="2">
    <location>
        <position position="136"/>
    </location>
</feature>
<evidence type="ECO:0000256" key="2">
    <source>
        <dbReference type="PIRSR" id="PIRSR005211-1"/>
    </source>
</evidence>
<feature type="active site" description="Charge relay system" evidence="2">
    <location>
        <position position="300"/>
    </location>
</feature>
<organism evidence="4">
    <name type="scientific">Strombidium inclinatum</name>
    <dbReference type="NCBI Taxonomy" id="197538"/>
    <lineage>
        <taxon>Eukaryota</taxon>
        <taxon>Sar</taxon>
        <taxon>Alveolata</taxon>
        <taxon>Ciliophora</taxon>
        <taxon>Intramacronucleata</taxon>
        <taxon>Spirotrichea</taxon>
        <taxon>Oligotrichia</taxon>
        <taxon>Strombidiidae</taxon>
        <taxon>Strombidium</taxon>
    </lineage>
</organism>
<reference evidence="4" key="1">
    <citation type="submission" date="2021-01" db="EMBL/GenBank/DDBJ databases">
        <authorList>
            <person name="Corre E."/>
            <person name="Pelletier E."/>
            <person name="Niang G."/>
            <person name="Scheremetjew M."/>
            <person name="Finn R."/>
            <person name="Kale V."/>
            <person name="Holt S."/>
            <person name="Cochrane G."/>
            <person name="Meng A."/>
            <person name="Brown T."/>
            <person name="Cohen L."/>
        </authorList>
    </citation>
    <scope>NUCLEOTIDE SEQUENCE</scope>
    <source>
        <strain evidence="4">S3</strain>
    </source>
</reference>
<dbReference type="Pfam" id="PF00561">
    <property type="entry name" value="Abhydrolase_1"/>
    <property type="match status" value="1"/>
</dbReference>
<dbReference type="AlphaFoldDB" id="A0A7S3IXJ0"/>
<dbReference type="GO" id="GO:0047372">
    <property type="term" value="F:monoacylglycerol lipase activity"/>
    <property type="evidence" value="ECO:0007669"/>
    <property type="project" value="TreeGrafter"/>
</dbReference>
<proteinExistence type="inferred from homology"/>
<evidence type="ECO:0000256" key="1">
    <source>
        <dbReference type="ARBA" id="ARBA00010884"/>
    </source>
</evidence>
<evidence type="ECO:0000259" key="3">
    <source>
        <dbReference type="Pfam" id="PF00561"/>
    </source>
</evidence>
<dbReference type="EMBL" id="HBIH01035518">
    <property type="protein sequence ID" value="CAE0333526.1"/>
    <property type="molecule type" value="Transcribed_RNA"/>
</dbReference>
<comment type="similarity">
    <text evidence="1">Belongs to the AB hydrolase superfamily. AB hydrolase 4 family.</text>
</comment>
<dbReference type="InterPro" id="IPR000073">
    <property type="entry name" value="AB_hydrolase_1"/>
</dbReference>
<name>A0A7S3IXJ0_9SPIT</name>
<protein>
    <recommendedName>
        <fullName evidence="3">AB hydrolase-1 domain-containing protein</fullName>
    </recommendedName>
</protein>
<dbReference type="PANTHER" id="PTHR10794">
    <property type="entry name" value="ABHYDROLASE DOMAIN-CONTAINING PROTEIN"/>
    <property type="match status" value="1"/>
</dbReference>
<dbReference type="GO" id="GO:0034338">
    <property type="term" value="F:short-chain carboxylesterase activity"/>
    <property type="evidence" value="ECO:0007669"/>
    <property type="project" value="TreeGrafter"/>
</dbReference>
<accession>A0A7S3IXJ0</accession>
<sequence length="328" mass="37174">MNMVKENFEKRVYGEYEYDKMEIFTLKDGGQIQVHFKGSIFRNPSDTNSAPLLFVMPGLTSHSQSGYVRNMVDTAHSQGYQVILISYRGIGIPFTTPSLYCGNSIDDIYEPMKAMSQRYGQDSQGNKRKVFAIGASLGGTLLANALGDYADEHLLDAACVVNTPLKVWEMTDFLKTSMNGAYNLHMSRGMSKLVESNFPLLDAHFKKELGIDLREALNKVKEEKSQLVFDDLITAPFFGRKGHLDLYRWTACYYRIPKIQTPTMFMSNLDDPILGEQSIDYEMVRNNPNCVLATNRIGGHLGYHSSLFSLDVWFMQPVLSFLESQRDD</sequence>
<dbReference type="InterPro" id="IPR029058">
    <property type="entry name" value="AB_hydrolase_fold"/>
</dbReference>
<dbReference type="PIRSF" id="PIRSF005211">
    <property type="entry name" value="Ab_hydro_YheT"/>
    <property type="match status" value="1"/>
</dbReference>
<dbReference type="PANTHER" id="PTHR10794:SF63">
    <property type="entry name" value="ALPHA_BETA HYDROLASE 1, ISOFORM A"/>
    <property type="match status" value="1"/>
</dbReference>
<feature type="domain" description="AB hydrolase-1" evidence="3">
    <location>
        <begin position="51"/>
        <end position="279"/>
    </location>
</feature>
<evidence type="ECO:0000313" key="4">
    <source>
        <dbReference type="EMBL" id="CAE0333526.1"/>
    </source>
</evidence>
<dbReference type="InterPro" id="IPR050960">
    <property type="entry name" value="AB_hydrolase_4_sf"/>
</dbReference>
<dbReference type="SUPFAM" id="SSF53474">
    <property type="entry name" value="alpha/beta-Hydrolases"/>
    <property type="match status" value="1"/>
</dbReference>